<dbReference type="Pfam" id="PF00498">
    <property type="entry name" value="FHA"/>
    <property type="match status" value="1"/>
</dbReference>
<dbReference type="InterPro" id="IPR046883">
    <property type="entry name" value="T6SS_FHA_C"/>
</dbReference>
<dbReference type="EMBL" id="CP016416">
    <property type="protein sequence ID" value="ANU39459.1"/>
    <property type="molecule type" value="Genomic_DNA"/>
</dbReference>
<geneLocation type="plasmid" evidence="4">
    <name>pvs127</name>
</geneLocation>
<dbReference type="AlphaFoldDB" id="A0A1C7FKC4"/>
<feature type="domain" description="FHA" evidence="1">
    <location>
        <begin position="35"/>
        <end position="102"/>
    </location>
</feature>
<dbReference type="SUPFAM" id="SSF49879">
    <property type="entry name" value="SMAD/FHA domain"/>
    <property type="match status" value="1"/>
</dbReference>
<dbReference type="NCBIfam" id="TIGR03354">
    <property type="entry name" value="VI_FHA"/>
    <property type="match status" value="1"/>
</dbReference>
<protein>
    <submittedName>
        <fullName evidence="3">Uncharacterized protein</fullName>
    </submittedName>
</protein>
<organism evidence="3 4">
    <name type="scientific">Vibrio scophthalmi</name>
    <dbReference type="NCBI Taxonomy" id="45658"/>
    <lineage>
        <taxon>Bacteria</taxon>
        <taxon>Pseudomonadati</taxon>
        <taxon>Pseudomonadota</taxon>
        <taxon>Gammaproteobacteria</taxon>
        <taxon>Vibrionales</taxon>
        <taxon>Vibrionaceae</taxon>
        <taxon>Vibrio</taxon>
    </lineage>
</organism>
<feature type="domain" description="Type VI secretion system FHA" evidence="2">
    <location>
        <begin position="301"/>
        <end position="479"/>
    </location>
</feature>
<gene>
    <name evidence="3" type="ORF">VSVS05_04424</name>
</gene>
<dbReference type="RefSeq" id="WP_065546925.1">
    <property type="nucleotide sequence ID" value="NZ_CP016416.1"/>
</dbReference>
<dbReference type="Proteomes" id="UP000092528">
    <property type="component" value="Plasmid pVS127"/>
</dbReference>
<evidence type="ECO:0000313" key="3">
    <source>
        <dbReference type="EMBL" id="ANU39459.1"/>
    </source>
</evidence>
<dbReference type="InterPro" id="IPR008984">
    <property type="entry name" value="SMAD_FHA_dom_sf"/>
</dbReference>
<keyword evidence="4" id="KW-1185">Reference proteome</keyword>
<reference evidence="3 4" key="1">
    <citation type="submission" date="2016-07" db="EMBL/GenBank/DDBJ databases">
        <title>Genome sequencing of Vibrio scophthalmi strain VS-05, an isolated from Paralichthys olivaceus.</title>
        <authorList>
            <person name="Han H.-J."/>
        </authorList>
    </citation>
    <scope>NUCLEOTIDE SEQUENCE [LARGE SCALE GENOMIC DNA]</scope>
    <source>
        <strain evidence="3 4">VS-05</strain>
        <plasmid evidence="4">pvs127</plasmid>
    </source>
</reference>
<evidence type="ECO:0000259" key="1">
    <source>
        <dbReference type="Pfam" id="PF00498"/>
    </source>
</evidence>
<dbReference type="CDD" id="cd00060">
    <property type="entry name" value="FHA"/>
    <property type="match status" value="1"/>
</dbReference>
<sequence>MNTLKRPSLTLLVINVQCLESGLSAQHTFSEMGGSIGSLTSMDWCLTDINRVISSEHCKIVVLDGAYCLKDISGITYINGAHRPLGKDQLARLNHKDEITIGPYLLRVLFGSGNEIEEQYGTLDSLFTSQCEDLLADLEFKSETDIETDVADIDPMNALDELLGSTELNKNRLIEHCPNSMVQGQQSLVLENDLTLKKMTSTPQSDCDYKMTSSIRLKKILGFELGKSKYSQTSESVAYPISVQQTPLNNNERNVSEGLIMDEKILDLLEEEVAKSIQPQTEAFNHRNAQPNHLITGPILEGLGVDLTHEHNMAQMHLLSQEMGESLQACVRGLLALHQQVSEGHFGTLNRNLQPIEDNPLRLGLSYEETIKTLYDTDKSLVHLSAPSAIAESLKTVRFHNEAMQFAITDALSQILNAFSPEVMLRRFYHYKRCTDTTQASTDEWAWEMYCNYYKELTSNRQSGFDKLFWEIFEQSYDRKIREKQREL</sequence>
<accession>A0A1C7FKC4</accession>
<dbReference type="Gene3D" id="2.60.200.20">
    <property type="match status" value="1"/>
</dbReference>
<evidence type="ECO:0000259" key="2">
    <source>
        <dbReference type="Pfam" id="PF20232"/>
    </source>
</evidence>
<name>A0A1C7FKC4_9VIBR</name>
<dbReference type="InterPro" id="IPR017735">
    <property type="entry name" value="T6SS_FHA"/>
</dbReference>
<proteinExistence type="predicted"/>
<evidence type="ECO:0000313" key="4">
    <source>
        <dbReference type="Proteomes" id="UP000092528"/>
    </source>
</evidence>
<dbReference type="PATRIC" id="fig|45658.7.peg.4411"/>
<dbReference type="InterPro" id="IPR000253">
    <property type="entry name" value="FHA_dom"/>
</dbReference>
<dbReference type="Pfam" id="PF20232">
    <property type="entry name" value="T6SS_FHA_C"/>
    <property type="match status" value="1"/>
</dbReference>
<keyword evidence="3" id="KW-0614">Plasmid</keyword>